<comment type="caution">
    <text evidence="3">The sequence shown here is derived from an EMBL/GenBank/DDBJ whole genome shotgun (WGS) entry which is preliminary data.</text>
</comment>
<dbReference type="Proteomes" id="UP000481043">
    <property type="component" value="Unassembled WGS sequence"/>
</dbReference>
<evidence type="ECO:0000313" key="4">
    <source>
        <dbReference type="Proteomes" id="UP000481043"/>
    </source>
</evidence>
<proteinExistence type="predicted"/>
<keyword evidence="4" id="KW-1185">Reference proteome</keyword>
<protein>
    <submittedName>
        <fullName evidence="3">Sporulation protein</fullName>
    </submittedName>
</protein>
<reference evidence="3 4" key="1">
    <citation type="submission" date="2020-02" db="EMBL/GenBank/DDBJ databases">
        <title>Bacillus aquiflavi sp. nov., isolated from yellow water of strong flavor Chinese baijiu in Yibin region of China.</title>
        <authorList>
            <person name="Xie J."/>
        </authorList>
    </citation>
    <scope>NUCLEOTIDE SEQUENCE [LARGE SCALE GENOMIC DNA]</scope>
    <source>
        <strain evidence="3 4">SA4</strain>
    </source>
</reference>
<evidence type="ECO:0000256" key="1">
    <source>
        <dbReference type="SAM" id="MobiDB-lite"/>
    </source>
</evidence>
<dbReference type="CDD" id="cd05379">
    <property type="entry name" value="CAP_bacterial"/>
    <property type="match status" value="1"/>
</dbReference>
<dbReference type="Gene3D" id="3.40.33.10">
    <property type="entry name" value="CAP"/>
    <property type="match status" value="1"/>
</dbReference>
<dbReference type="InterPro" id="IPR014044">
    <property type="entry name" value="CAP_dom"/>
</dbReference>
<gene>
    <name evidence="3" type="ORF">G4D63_13470</name>
</gene>
<dbReference type="InterPro" id="IPR035940">
    <property type="entry name" value="CAP_sf"/>
</dbReference>
<dbReference type="PANTHER" id="PTHR31157:SF1">
    <property type="entry name" value="SCP DOMAIN-CONTAINING PROTEIN"/>
    <property type="match status" value="1"/>
</dbReference>
<sequence length="228" mass="25788">MGGPTLGSAQINNDYNLNSSYAVKITAWNEMVQQILKQYYSQNYNVSGKEKMQQQVVQQPKPKVNNPDQNQTTEETNQPIVALPEQQESPFVTQQESNTTEKISLSQFEQQVVSLTNHERASYGLKPLSIDSELSKVARLKSSDMKQNGYFSHTSPTYGSPFDMMKQFGVQYRTAGENIAMGQRSAEEVVRAWMNSEGHRKNILNPSFTHIGVGHVEGNYWTQLFIGR</sequence>
<dbReference type="EMBL" id="JAAIWM010000004">
    <property type="protein sequence ID" value="NEY72741.1"/>
    <property type="molecule type" value="Genomic_DNA"/>
</dbReference>
<evidence type="ECO:0000259" key="2">
    <source>
        <dbReference type="Pfam" id="PF00188"/>
    </source>
</evidence>
<dbReference type="AlphaFoldDB" id="A0A6M0Q8P5"/>
<dbReference type="SUPFAM" id="SSF55797">
    <property type="entry name" value="PR-1-like"/>
    <property type="match status" value="1"/>
</dbReference>
<feature type="compositionally biased region" description="Low complexity" evidence="1">
    <location>
        <begin position="53"/>
        <end position="67"/>
    </location>
</feature>
<accession>A0A6M0Q8P5</accession>
<feature type="region of interest" description="Disordered" evidence="1">
    <location>
        <begin position="51"/>
        <end position="75"/>
    </location>
</feature>
<name>A0A6M0Q8P5_9BACI</name>
<organism evidence="3 4">
    <name type="scientific">Bacillus mesophilus</name>
    <dbReference type="NCBI Taxonomy" id="1808955"/>
    <lineage>
        <taxon>Bacteria</taxon>
        <taxon>Bacillati</taxon>
        <taxon>Bacillota</taxon>
        <taxon>Bacilli</taxon>
        <taxon>Bacillales</taxon>
        <taxon>Bacillaceae</taxon>
        <taxon>Bacillus</taxon>
    </lineage>
</organism>
<dbReference type="NCBIfam" id="TIGR02909">
    <property type="entry name" value="spore_YkwD"/>
    <property type="match status" value="1"/>
</dbReference>
<evidence type="ECO:0000313" key="3">
    <source>
        <dbReference type="EMBL" id="NEY72741.1"/>
    </source>
</evidence>
<dbReference type="InterPro" id="IPR014258">
    <property type="entry name" value="CAP_domain_YkwD-like"/>
</dbReference>
<dbReference type="PANTHER" id="PTHR31157">
    <property type="entry name" value="SCP DOMAIN-CONTAINING PROTEIN"/>
    <property type="match status" value="1"/>
</dbReference>
<feature type="domain" description="SCP" evidence="2">
    <location>
        <begin position="114"/>
        <end position="223"/>
    </location>
</feature>
<dbReference type="Pfam" id="PF00188">
    <property type="entry name" value="CAP"/>
    <property type="match status" value="1"/>
</dbReference>